<dbReference type="EMBL" id="JBHSXS010000019">
    <property type="protein sequence ID" value="MFC6883480.1"/>
    <property type="molecule type" value="Genomic_DNA"/>
</dbReference>
<dbReference type="RefSeq" id="WP_378050385.1">
    <property type="nucleotide sequence ID" value="NZ_JBHSXE010000002.1"/>
</dbReference>
<proteinExistence type="predicted"/>
<organism evidence="1 2">
    <name type="scientific">Actinomadura yumaensis</name>
    <dbReference type="NCBI Taxonomy" id="111807"/>
    <lineage>
        <taxon>Bacteria</taxon>
        <taxon>Bacillati</taxon>
        <taxon>Actinomycetota</taxon>
        <taxon>Actinomycetes</taxon>
        <taxon>Streptosporangiales</taxon>
        <taxon>Thermomonosporaceae</taxon>
        <taxon>Actinomadura</taxon>
    </lineage>
</organism>
<comment type="caution">
    <text evidence="1">The sequence shown here is derived from an EMBL/GenBank/DDBJ whole genome shotgun (WGS) entry which is preliminary data.</text>
</comment>
<dbReference type="Proteomes" id="UP001596380">
    <property type="component" value="Unassembled WGS sequence"/>
</dbReference>
<sequence length="60" mass="6833">MRRLTIAVDNDHAEAVVFSNGVVAFWHNAGQLYAWASLDILREQWPGAKLTWIDEEPDHA</sequence>
<evidence type="ECO:0000313" key="2">
    <source>
        <dbReference type="Proteomes" id="UP001596380"/>
    </source>
</evidence>
<name>A0ABW2CQD3_9ACTN</name>
<reference evidence="2" key="1">
    <citation type="journal article" date="2019" name="Int. J. Syst. Evol. Microbiol.">
        <title>The Global Catalogue of Microorganisms (GCM) 10K type strain sequencing project: providing services to taxonomists for standard genome sequencing and annotation.</title>
        <authorList>
            <consortium name="The Broad Institute Genomics Platform"/>
            <consortium name="The Broad Institute Genome Sequencing Center for Infectious Disease"/>
            <person name="Wu L."/>
            <person name="Ma J."/>
        </authorList>
    </citation>
    <scope>NUCLEOTIDE SEQUENCE [LARGE SCALE GENOMIC DNA]</scope>
    <source>
        <strain evidence="2">JCM 3369</strain>
    </source>
</reference>
<accession>A0ABW2CQD3</accession>
<evidence type="ECO:0008006" key="3">
    <source>
        <dbReference type="Google" id="ProtNLM"/>
    </source>
</evidence>
<protein>
    <recommendedName>
        <fullName evidence="3">DUF2442 domain-containing protein</fullName>
    </recommendedName>
</protein>
<gene>
    <name evidence="1" type="ORF">ACFQKB_27230</name>
</gene>
<evidence type="ECO:0000313" key="1">
    <source>
        <dbReference type="EMBL" id="MFC6883480.1"/>
    </source>
</evidence>
<keyword evidence="2" id="KW-1185">Reference proteome</keyword>